<dbReference type="InterPro" id="IPR004839">
    <property type="entry name" value="Aminotransferase_I/II_large"/>
</dbReference>
<dbReference type="AlphaFoldDB" id="A0A2N8P1B2"/>
<dbReference type="InterPro" id="IPR015421">
    <property type="entry name" value="PyrdxlP-dep_Trfase_major"/>
</dbReference>
<evidence type="ECO:0000256" key="3">
    <source>
        <dbReference type="ARBA" id="ARBA00022679"/>
    </source>
</evidence>
<evidence type="ECO:0000313" key="7">
    <source>
        <dbReference type="Proteomes" id="UP000235945"/>
    </source>
</evidence>
<dbReference type="PANTHER" id="PTHR42790">
    <property type="entry name" value="AMINOTRANSFERASE"/>
    <property type="match status" value="1"/>
</dbReference>
<dbReference type="EMBL" id="LGUI01000002">
    <property type="protein sequence ID" value="PNE34810.1"/>
    <property type="molecule type" value="Genomic_DNA"/>
</dbReference>
<dbReference type="GO" id="GO:0008483">
    <property type="term" value="F:transaminase activity"/>
    <property type="evidence" value="ECO:0007669"/>
    <property type="project" value="UniProtKB-KW"/>
</dbReference>
<proteinExistence type="predicted"/>
<comment type="caution">
    <text evidence="6">The sequence shown here is derived from an EMBL/GenBank/DDBJ whole genome shotgun (WGS) entry which is preliminary data.</text>
</comment>
<keyword evidence="4" id="KW-0663">Pyridoxal phosphate</keyword>
<protein>
    <submittedName>
        <fullName evidence="6">GntR family transcriptional regulator</fullName>
    </submittedName>
</protein>
<dbReference type="Pfam" id="PF00155">
    <property type="entry name" value="Aminotran_1_2"/>
    <property type="match status" value="1"/>
</dbReference>
<accession>A0A2N8P1B2</accession>
<keyword evidence="3" id="KW-0808">Transferase</keyword>
<comment type="cofactor">
    <cofactor evidence="1">
        <name>pyridoxal 5'-phosphate</name>
        <dbReference type="ChEBI" id="CHEBI:597326"/>
    </cofactor>
</comment>
<dbReference type="Gene3D" id="3.40.640.10">
    <property type="entry name" value="Type I PLP-dependent aspartate aminotransferase-like (Major domain)"/>
    <property type="match status" value="1"/>
</dbReference>
<dbReference type="GO" id="GO:0030170">
    <property type="term" value="F:pyridoxal phosphate binding"/>
    <property type="evidence" value="ECO:0007669"/>
    <property type="project" value="InterPro"/>
</dbReference>
<evidence type="ECO:0000313" key="6">
    <source>
        <dbReference type="EMBL" id="PNE34810.1"/>
    </source>
</evidence>
<dbReference type="InterPro" id="IPR015424">
    <property type="entry name" value="PyrdxlP-dep_Trfase"/>
</dbReference>
<evidence type="ECO:0000256" key="4">
    <source>
        <dbReference type="ARBA" id="ARBA00022898"/>
    </source>
</evidence>
<evidence type="ECO:0000256" key="1">
    <source>
        <dbReference type="ARBA" id="ARBA00001933"/>
    </source>
</evidence>
<dbReference type="InterPro" id="IPR015422">
    <property type="entry name" value="PyrdxlP-dep_Trfase_small"/>
</dbReference>
<dbReference type="Proteomes" id="UP000235945">
    <property type="component" value="Unassembled WGS sequence"/>
</dbReference>
<sequence length="431" mass="46113">MRFTRDELHGSLADPVLGTIGFLNEVMARYPEAISFAPGAPHLTHLGDFDLARHVESYLAYAAERRGLSPDRARHLLYEYGPSRGLINDLVARALDLDQGLGISPDAVVVTVGAQEAMLLTLRALCRPGRDLVAVVQPCFVGITGAARLLDIDLVAVDETADGIDLDGLRTACRAARADGRRVRALYVAPDFANPSGTVLDLATRRRLLDFAAREDLLLLEDNAYGFTAAPGSGLPGLKALDEDARVVLLGTFAKVCLPGARVGFAVADQTVCTADGSRRLLADELAALKNMVTVNTSPISQAVIGGMLLENGGSLAALGRDRATLYQRNLGLLLAALDRHLPPGAGRPAGVSWNRPAGGFFVRMRLPIPADTALLDECASRYGVLWTPMDQFYLDGSGADELRLSCSYLDPEQIGEGVARLARFLREVCP</sequence>
<dbReference type="InterPro" id="IPR050859">
    <property type="entry name" value="Class-I_PLP-dep_aminotransf"/>
</dbReference>
<gene>
    <name evidence="6" type="ORF">AF335_07840</name>
</gene>
<dbReference type="CDD" id="cd00609">
    <property type="entry name" value="AAT_like"/>
    <property type="match status" value="1"/>
</dbReference>
<evidence type="ECO:0000256" key="2">
    <source>
        <dbReference type="ARBA" id="ARBA00022576"/>
    </source>
</evidence>
<keyword evidence="7" id="KW-1185">Reference proteome</keyword>
<organism evidence="6 7">
    <name type="scientific">Streptomyces eurocidicus</name>
    <name type="common">Streptoverticillium eurocidicus</name>
    <dbReference type="NCBI Taxonomy" id="66423"/>
    <lineage>
        <taxon>Bacteria</taxon>
        <taxon>Bacillati</taxon>
        <taxon>Actinomycetota</taxon>
        <taxon>Actinomycetes</taxon>
        <taxon>Kitasatosporales</taxon>
        <taxon>Streptomycetaceae</taxon>
        <taxon>Streptomyces</taxon>
    </lineage>
</organism>
<dbReference type="SUPFAM" id="SSF53383">
    <property type="entry name" value="PLP-dependent transferases"/>
    <property type="match status" value="1"/>
</dbReference>
<evidence type="ECO:0000259" key="5">
    <source>
        <dbReference type="Pfam" id="PF00155"/>
    </source>
</evidence>
<feature type="domain" description="Aminotransferase class I/classII large" evidence="5">
    <location>
        <begin position="89"/>
        <end position="422"/>
    </location>
</feature>
<keyword evidence="2" id="KW-0032">Aminotransferase</keyword>
<dbReference type="GO" id="GO:1901605">
    <property type="term" value="P:alpha-amino acid metabolic process"/>
    <property type="evidence" value="ECO:0007669"/>
    <property type="project" value="TreeGrafter"/>
</dbReference>
<reference evidence="7" key="1">
    <citation type="submission" date="2015-07" db="EMBL/GenBank/DDBJ databases">
        <authorList>
            <person name="Graham D.E."/>
            <person name="Giannone R.J."/>
            <person name="Gulvik C.A."/>
            <person name="Hettich R.L."/>
            <person name="Klingeman D.M."/>
            <person name="Mahan K.M."/>
            <person name="Parry R.J."/>
            <person name="Spain J.C."/>
        </authorList>
    </citation>
    <scope>NUCLEOTIDE SEQUENCE [LARGE SCALE GENOMIC DNA]</scope>
    <source>
        <strain evidence="7">ATCC 27428</strain>
    </source>
</reference>
<dbReference type="Gene3D" id="3.90.1150.10">
    <property type="entry name" value="Aspartate Aminotransferase, domain 1"/>
    <property type="match status" value="1"/>
</dbReference>
<name>A0A2N8P1B2_STREU</name>
<dbReference type="PANTHER" id="PTHR42790:SF19">
    <property type="entry name" value="KYNURENINE_ALPHA-AMINOADIPATE AMINOTRANSFERASE, MITOCHONDRIAL"/>
    <property type="match status" value="1"/>
</dbReference>